<evidence type="ECO:0000256" key="2">
    <source>
        <dbReference type="ARBA" id="ARBA00023125"/>
    </source>
</evidence>
<evidence type="ECO:0000313" key="5">
    <source>
        <dbReference type="EMBL" id="MBP3943639.1"/>
    </source>
</evidence>
<proteinExistence type="predicted"/>
<evidence type="ECO:0000256" key="3">
    <source>
        <dbReference type="ARBA" id="ARBA00023163"/>
    </source>
</evidence>
<dbReference type="Gene3D" id="1.10.10.60">
    <property type="entry name" value="Homeodomain-like"/>
    <property type="match status" value="1"/>
</dbReference>
<dbReference type="PRINTS" id="PR00032">
    <property type="entry name" value="HTHARAC"/>
</dbReference>
<organism evidence="5 6">
    <name type="scientific">Rhinopithecimicrobium faecis</name>
    <dbReference type="NCBI Taxonomy" id="2820698"/>
    <lineage>
        <taxon>Bacteria</taxon>
        <taxon>Pseudomonadati</taxon>
        <taxon>Bacteroidota</taxon>
        <taxon>Sphingobacteriia</taxon>
        <taxon>Sphingobacteriales</taxon>
        <taxon>Sphingobacteriaceae</taxon>
        <taxon>Rhinopithecimicrobium</taxon>
    </lineage>
</organism>
<dbReference type="GO" id="GO:0043565">
    <property type="term" value="F:sequence-specific DNA binding"/>
    <property type="evidence" value="ECO:0007669"/>
    <property type="project" value="InterPro"/>
</dbReference>
<accession>A0A8T4H9S9</accession>
<keyword evidence="1" id="KW-0805">Transcription regulation</keyword>
<reference evidence="5" key="1">
    <citation type="submission" date="2021-03" db="EMBL/GenBank/DDBJ databases">
        <authorList>
            <person name="Lu T."/>
            <person name="Wang Q."/>
            <person name="Han X."/>
        </authorList>
    </citation>
    <scope>NUCLEOTIDE SEQUENCE</scope>
    <source>
        <strain evidence="5">WQ 2009</strain>
    </source>
</reference>
<dbReference type="Proteomes" id="UP000679691">
    <property type="component" value="Unassembled WGS sequence"/>
</dbReference>
<dbReference type="RefSeq" id="WP_353547138.1">
    <property type="nucleotide sequence ID" value="NZ_JAGKSB010000008.1"/>
</dbReference>
<comment type="caution">
    <text evidence="5">The sequence shown here is derived from an EMBL/GenBank/DDBJ whole genome shotgun (WGS) entry which is preliminary data.</text>
</comment>
<name>A0A8T4H9S9_9SPHI</name>
<evidence type="ECO:0000259" key="4">
    <source>
        <dbReference type="PROSITE" id="PS01124"/>
    </source>
</evidence>
<dbReference type="InterPro" id="IPR018062">
    <property type="entry name" value="HTH_AraC-typ_CS"/>
</dbReference>
<keyword evidence="6" id="KW-1185">Reference proteome</keyword>
<dbReference type="InterPro" id="IPR009057">
    <property type="entry name" value="Homeodomain-like_sf"/>
</dbReference>
<keyword evidence="2" id="KW-0238">DNA-binding</keyword>
<dbReference type="SUPFAM" id="SSF51215">
    <property type="entry name" value="Regulatory protein AraC"/>
    <property type="match status" value="1"/>
</dbReference>
<dbReference type="Pfam" id="PF12833">
    <property type="entry name" value="HTH_18"/>
    <property type="match status" value="1"/>
</dbReference>
<evidence type="ECO:0000256" key="1">
    <source>
        <dbReference type="ARBA" id="ARBA00023015"/>
    </source>
</evidence>
<dbReference type="SUPFAM" id="SSF46689">
    <property type="entry name" value="Homeodomain-like"/>
    <property type="match status" value="1"/>
</dbReference>
<dbReference type="InterPro" id="IPR037923">
    <property type="entry name" value="HTH-like"/>
</dbReference>
<sequence>MQELFKIYKLTATEASQIDRERNLPHLHNFEELIIGTQGAMEHFIDFKSEVLAAPFVSFVSQGKTHRFQPILVEGQCEIWVLRFRSEFIPETIFQLYAHYQQRSNIDFQADACFYRLTQLCEMIAGEMSQENIDYAVVRQLLSTLFILIESERKKRFPEELQFQKTQSVTFKNFLTILEDNFRRTEGVNFYAEKLFMSARNLNFICQQIMQQSVSEIIETRKLIEAKNLLMNTERSIAEIGFDIGYQDKAYFASVFKKKSGQTPSDFREEMKRLL</sequence>
<dbReference type="GO" id="GO:0003700">
    <property type="term" value="F:DNA-binding transcription factor activity"/>
    <property type="evidence" value="ECO:0007669"/>
    <property type="project" value="InterPro"/>
</dbReference>
<dbReference type="PROSITE" id="PS01124">
    <property type="entry name" value="HTH_ARAC_FAMILY_2"/>
    <property type="match status" value="1"/>
</dbReference>
<keyword evidence="3" id="KW-0804">Transcription</keyword>
<dbReference type="PROSITE" id="PS00041">
    <property type="entry name" value="HTH_ARAC_FAMILY_1"/>
    <property type="match status" value="1"/>
</dbReference>
<protein>
    <submittedName>
        <fullName evidence="5">Helix-turn-helix domain-containing protein</fullName>
    </submittedName>
</protein>
<evidence type="ECO:0000313" key="6">
    <source>
        <dbReference type="Proteomes" id="UP000679691"/>
    </source>
</evidence>
<dbReference type="InterPro" id="IPR020449">
    <property type="entry name" value="Tscrpt_reg_AraC-type_HTH"/>
</dbReference>
<dbReference type="AlphaFoldDB" id="A0A8T4H9S9"/>
<dbReference type="InterPro" id="IPR018060">
    <property type="entry name" value="HTH_AraC"/>
</dbReference>
<dbReference type="PANTHER" id="PTHR43280">
    <property type="entry name" value="ARAC-FAMILY TRANSCRIPTIONAL REGULATOR"/>
    <property type="match status" value="1"/>
</dbReference>
<dbReference type="PANTHER" id="PTHR43280:SF32">
    <property type="entry name" value="TRANSCRIPTIONAL REGULATORY PROTEIN"/>
    <property type="match status" value="1"/>
</dbReference>
<dbReference type="SMART" id="SM00342">
    <property type="entry name" value="HTH_ARAC"/>
    <property type="match status" value="1"/>
</dbReference>
<feature type="domain" description="HTH araC/xylS-type" evidence="4">
    <location>
        <begin position="172"/>
        <end position="270"/>
    </location>
</feature>
<dbReference type="EMBL" id="JAGKSB010000008">
    <property type="protein sequence ID" value="MBP3943639.1"/>
    <property type="molecule type" value="Genomic_DNA"/>
</dbReference>
<gene>
    <name evidence="5" type="ORF">J5U18_08705</name>
</gene>